<dbReference type="OrthoDB" id="377453at2157"/>
<dbReference type="EMBL" id="CP077716">
    <property type="protein sequence ID" value="QXJ27128.1"/>
    <property type="molecule type" value="Genomic_DNA"/>
</dbReference>
<organism evidence="2 3">
    <name type="scientific">Saccharolobus shibatae (strain ATCC 51178 / DSM 5389 / JCM 8931 / NBRC 15437 / B12)</name>
    <name type="common">Sulfolobus shibatae</name>
    <dbReference type="NCBI Taxonomy" id="523848"/>
    <lineage>
        <taxon>Archaea</taxon>
        <taxon>Thermoproteota</taxon>
        <taxon>Thermoprotei</taxon>
        <taxon>Sulfolobales</taxon>
        <taxon>Sulfolobaceae</taxon>
        <taxon>Saccharolobus</taxon>
    </lineage>
</organism>
<geneLocation type="plasmid" evidence="1 3">
    <name>pB12E5</name>
</geneLocation>
<name>A0A8F5BR90_SACSH</name>
<dbReference type="RefSeq" id="WP_218265737.1">
    <property type="nucleotide sequence ID" value="NZ_CP077716.1"/>
</dbReference>
<sequence>MNLEECTIIKNYEGFLVDSCTGEVITDEYRFSYERYDNLIPVNVKKVDSSDEEKYLQYMKLRDWKNQELDNIIKLLFLRIGDEKIREEFLSIVENAKKYGKAGVLAAFAIAHYLNGISVRTKKLREEFAVGMFEYRQIRKILQLKIKKSVNDIDKLVLNNLEEEELKKKYMELKEKGVFSGKSVSSRIKILLGERPSVTKSPPKKNNEKVMEVIDDKGHVLCPKCGMIGFIIMREKKGHIYYYIQHYVKYSYKEHYLGKNIRLQKRIYFSENSLGNLIYS</sequence>
<proteinExistence type="predicted"/>
<keyword evidence="1" id="KW-0614">Plasmid</keyword>
<gene>
    <name evidence="2" type="ORF">J5U23_02910</name>
    <name evidence="1" type="ORF">J5U23_p2910</name>
</gene>
<evidence type="ECO:0000313" key="2">
    <source>
        <dbReference type="EMBL" id="QXJ30021.1"/>
    </source>
</evidence>
<dbReference type="GeneID" id="65564384"/>
<accession>A0A8F5BR90</accession>
<evidence type="ECO:0000313" key="3">
    <source>
        <dbReference type="Proteomes" id="UP000694018"/>
    </source>
</evidence>
<dbReference type="Proteomes" id="UP000694018">
    <property type="component" value="Chromosome"/>
</dbReference>
<dbReference type="KEGG" id="sshi:J5U23_02910"/>
<reference evidence="2" key="1">
    <citation type="journal article" date="2021" name="Environ. Microbiol.">
        <title>New insights into the diversity and evolution of the archaeal mobilome from three complete genomes of Saccharolobus shibatae.</title>
        <authorList>
            <person name="Medvedeva S."/>
            <person name="Brandt D."/>
            <person name="Cvirkaite-Krupovic V."/>
            <person name="Liu Y."/>
            <person name="Severinov K."/>
            <person name="Ishino S."/>
            <person name="Ishino Y."/>
            <person name="Prangishvili D."/>
            <person name="Kalinowski J."/>
            <person name="Krupovic M."/>
        </authorList>
    </citation>
    <scope>NUCLEOTIDE SEQUENCE</scope>
    <source>
        <strain evidence="2">B12</strain>
        <plasmid evidence="1">pB12E5</plasmid>
    </source>
</reference>
<dbReference type="AlphaFoldDB" id="A0A8F5BR90"/>
<dbReference type="KEGG" id="sshi:J5U23_p2910"/>
<dbReference type="EMBL" id="CP077717">
    <property type="protein sequence ID" value="QXJ30021.1"/>
    <property type="molecule type" value="Genomic_DNA"/>
</dbReference>
<dbReference type="Proteomes" id="UP000694018">
    <property type="component" value="Plasmid pB12E5"/>
</dbReference>
<evidence type="ECO:0000313" key="1">
    <source>
        <dbReference type="EMBL" id="QXJ27128.1"/>
    </source>
</evidence>
<protein>
    <submittedName>
        <fullName evidence="2">Transcription initiation factor IIB</fullName>
    </submittedName>
</protein>